<dbReference type="PANTHER" id="PTHR11138:SF5">
    <property type="entry name" value="METHIONYL-TRNA FORMYLTRANSFERASE, MITOCHONDRIAL"/>
    <property type="match status" value="1"/>
</dbReference>
<dbReference type="EC" id="2.1.2.9" evidence="2"/>
<evidence type="ECO:0000313" key="7">
    <source>
        <dbReference type="EMBL" id="OGG13803.1"/>
    </source>
</evidence>
<dbReference type="InterPro" id="IPR005793">
    <property type="entry name" value="Formyl_trans_C"/>
</dbReference>
<dbReference type="InterPro" id="IPR011034">
    <property type="entry name" value="Formyl_transferase-like_C_sf"/>
</dbReference>
<dbReference type="InterPro" id="IPR041711">
    <property type="entry name" value="Met-tRNA-FMT_N"/>
</dbReference>
<proteinExistence type="inferred from homology"/>
<evidence type="ECO:0000313" key="8">
    <source>
        <dbReference type="Proteomes" id="UP000177416"/>
    </source>
</evidence>
<dbReference type="InterPro" id="IPR002376">
    <property type="entry name" value="Formyl_transf_N"/>
</dbReference>
<evidence type="ECO:0000256" key="3">
    <source>
        <dbReference type="ARBA" id="ARBA00022679"/>
    </source>
</evidence>
<dbReference type="SUPFAM" id="SSF50486">
    <property type="entry name" value="FMT C-terminal domain-like"/>
    <property type="match status" value="1"/>
</dbReference>
<dbReference type="Gene3D" id="3.40.50.12230">
    <property type="match status" value="1"/>
</dbReference>
<evidence type="ECO:0000256" key="4">
    <source>
        <dbReference type="ARBA" id="ARBA00022917"/>
    </source>
</evidence>
<dbReference type="Proteomes" id="UP000177416">
    <property type="component" value="Unassembled WGS sequence"/>
</dbReference>
<feature type="domain" description="Formyl transferase C-terminal" evidence="6">
    <location>
        <begin position="157"/>
        <end position="207"/>
    </location>
</feature>
<name>A0A1F5ZN58_9BACT</name>
<protein>
    <recommendedName>
        <fullName evidence="2">methionyl-tRNA formyltransferase</fullName>
        <ecNumber evidence="2">2.1.2.9</ecNumber>
    </recommendedName>
</protein>
<dbReference type="Pfam" id="PF02911">
    <property type="entry name" value="Formyl_trans_C"/>
    <property type="match status" value="1"/>
</dbReference>
<evidence type="ECO:0000259" key="6">
    <source>
        <dbReference type="Pfam" id="PF02911"/>
    </source>
</evidence>
<comment type="caution">
    <text evidence="7">The sequence shown here is derived from an EMBL/GenBank/DDBJ whole genome shotgun (WGS) entry which is preliminary data.</text>
</comment>
<organism evidence="7 8">
    <name type="scientific">Candidatus Gottesmanbacteria bacterium RIFCSPHIGHO2_01_FULL_46_14</name>
    <dbReference type="NCBI Taxonomy" id="1798380"/>
    <lineage>
        <taxon>Bacteria</taxon>
        <taxon>Candidatus Gottesmaniibacteriota</taxon>
    </lineage>
</organism>
<dbReference type="PANTHER" id="PTHR11138">
    <property type="entry name" value="METHIONYL-TRNA FORMYLTRANSFERASE"/>
    <property type="match status" value="1"/>
</dbReference>
<dbReference type="AlphaFoldDB" id="A0A1F5ZN58"/>
<dbReference type="GO" id="GO:0005829">
    <property type="term" value="C:cytosol"/>
    <property type="evidence" value="ECO:0007669"/>
    <property type="project" value="TreeGrafter"/>
</dbReference>
<dbReference type="CDD" id="cd08646">
    <property type="entry name" value="FMT_core_Met-tRNA-FMT_N"/>
    <property type="match status" value="1"/>
</dbReference>
<dbReference type="InterPro" id="IPR036477">
    <property type="entry name" value="Formyl_transf_N_sf"/>
</dbReference>
<feature type="domain" description="Formyl transferase N-terminal" evidence="5">
    <location>
        <begin position="34"/>
        <end position="136"/>
    </location>
</feature>
<dbReference type="GO" id="GO:0004479">
    <property type="term" value="F:methionyl-tRNA formyltransferase activity"/>
    <property type="evidence" value="ECO:0007669"/>
    <property type="project" value="UniProtKB-EC"/>
</dbReference>
<comment type="similarity">
    <text evidence="1">Belongs to the Fmt family.</text>
</comment>
<evidence type="ECO:0000256" key="2">
    <source>
        <dbReference type="ARBA" id="ARBA00012261"/>
    </source>
</evidence>
<accession>A0A1F5ZN58</accession>
<dbReference type="EMBL" id="MFJJ01000032">
    <property type="protein sequence ID" value="OGG13803.1"/>
    <property type="molecule type" value="Genomic_DNA"/>
</dbReference>
<sequence>MKLTPSEVAVYAHNEKLRLFELENLESIPKNIPRPDFIVVAGYGQKIPEAWLSFPTTAAINMHPSLLPEYRGAFPAEWAILRGEKTTGVTLLIMSSQFDKGDIVAQKKLPIEPTDTKITLYKKLYRLAAELLVETLTKKTLTPRPQPAGNFFYARRLTRDDGYVPWEQFDIASKALETKLRALEGWPGVWTKTPEGKRLKLIKLHPTPIVQFEGKQPVKFVAS</sequence>
<reference evidence="7 8" key="1">
    <citation type="journal article" date="2016" name="Nat. Commun.">
        <title>Thousands of microbial genomes shed light on interconnected biogeochemical processes in an aquifer system.</title>
        <authorList>
            <person name="Anantharaman K."/>
            <person name="Brown C.T."/>
            <person name="Hug L.A."/>
            <person name="Sharon I."/>
            <person name="Castelle C.J."/>
            <person name="Probst A.J."/>
            <person name="Thomas B.C."/>
            <person name="Singh A."/>
            <person name="Wilkins M.J."/>
            <person name="Karaoz U."/>
            <person name="Brodie E.L."/>
            <person name="Williams K.H."/>
            <person name="Hubbard S.S."/>
            <person name="Banfield J.F."/>
        </authorList>
    </citation>
    <scope>NUCLEOTIDE SEQUENCE [LARGE SCALE GENOMIC DNA]</scope>
</reference>
<keyword evidence="3" id="KW-0808">Transferase</keyword>
<dbReference type="Pfam" id="PF00551">
    <property type="entry name" value="Formyl_trans_N"/>
    <property type="match status" value="1"/>
</dbReference>
<evidence type="ECO:0000259" key="5">
    <source>
        <dbReference type="Pfam" id="PF00551"/>
    </source>
</evidence>
<dbReference type="SUPFAM" id="SSF53328">
    <property type="entry name" value="Formyltransferase"/>
    <property type="match status" value="1"/>
</dbReference>
<evidence type="ECO:0000256" key="1">
    <source>
        <dbReference type="ARBA" id="ARBA00010699"/>
    </source>
</evidence>
<gene>
    <name evidence="7" type="ORF">A2875_00900</name>
</gene>
<keyword evidence="4" id="KW-0648">Protein biosynthesis</keyword>